<sequence>MAAGREPFADRAQAGAALAGRLAASAGRPGVVVLALPRGGVPVAVPVAEALGAPLDVLVVRKLGLPRQPELAMGALAGLGGEVVEVLHEPVLHAARVPPEVIGAVRAAELVELRRREAVFRRDLPALPVTGRTAVVVDDGAATGSTVRAAVAALRRGGADRVVVALPVCPPDTAAALAAEADELVCLRVPRLFQAVGLEYADFAPPADAEVAALLRTARARRPAGRPATDRPAPEDRPS</sequence>
<dbReference type="EMBL" id="SZYE01000005">
    <property type="protein sequence ID" value="TKR27217.1"/>
    <property type="molecule type" value="Genomic_DNA"/>
</dbReference>
<proteinExistence type="predicted"/>
<dbReference type="SUPFAM" id="SSF53271">
    <property type="entry name" value="PRTase-like"/>
    <property type="match status" value="1"/>
</dbReference>
<dbReference type="RefSeq" id="WP_154727982.1">
    <property type="nucleotide sequence ID" value="NZ_SZYE01000005.1"/>
</dbReference>
<dbReference type="CDD" id="cd06223">
    <property type="entry name" value="PRTases_typeI"/>
    <property type="match status" value="1"/>
</dbReference>
<evidence type="ECO:0000259" key="2">
    <source>
        <dbReference type="Pfam" id="PF00156"/>
    </source>
</evidence>
<dbReference type="Gene3D" id="3.30.1310.20">
    <property type="entry name" value="PRTase-like"/>
    <property type="match status" value="1"/>
</dbReference>
<accession>A0A7Z8K332</accession>
<gene>
    <name evidence="3" type="ORF">FA014_01725</name>
</gene>
<dbReference type="InterPro" id="IPR000836">
    <property type="entry name" value="PRTase_dom"/>
</dbReference>
<name>A0A7Z8K332_9CELL</name>
<evidence type="ECO:0000313" key="3">
    <source>
        <dbReference type="EMBL" id="TKR27217.1"/>
    </source>
</evidence>
<evidence type="ECO:0000256" key="1">
    <source>
        <dbReference type="SAM" id="MobiDB-lite"/>
    </source>
</evidence>
<reference evidence="3 4" key="1">
    <citation type="submission" date="2019-05" db="EMBL/GenBank/DDBJ databases">
        <title>Genome sequence of Cellulomonas hominis strain CS1.</title>
        <authorList>
            <person name="Belmont J."/>
            <person name="Maclea K.S."/>
        </authorList>
    </citation>
    <scope>NUCLEOTIDE SEQUENCE [LARGE SCALE GENOMIC DNA]</scope>
    <source>
        <strain evidence="3 4">CS1</strain>
    </source>
</reference>
<keyword evidence="3" id="KW-0808">Transferase</keyword>
<keyword evidence="3" id="KW-0328">Glycosyltransferase</keyword>
<dbReference type="InterPro" id="IPR029057">
    <property type="entry name" value="PRTase-like"/>
</dbReference>
<feature type="domain" description="Phosphoribosyltransferase" evidence="2">
    <location>
        <begin position="12"/>
        <end position="176"/>
    </location>
</feature>
<organism evidence="3 4">
    <name type="scientific">Cellulomonas hominis</name>
    <dbReference type="NCBI Taxonomy" id="156981"/>
    <lineage>
        <taxon>Bacteria</taxon>
        <taxon>Bacillati</taxon>
        <taxon>Actinomycetota</taxon>
        <taxon>Actinomycetes</taxon>
        <taxon>Micrococcales</taxon>
        <taxon>Cellulomonadaceae</taxon>
        <taxon>Cellulomonas</taxon>
    </lineage>
</organism>
<dbReference type="Gene3D" id="3.40.50.2020">
    <property type="match status" value="1"/>
</dbReference>
<comment type="caution">
    <text evidence="3">The sequence shown here is derived from an EMBL/GenBank/DDBJ whole genome shotgun (WGS) entry which is preliminary data.</text>
</comment>
<feature type="region of interest" description="Disordered" evidence="1">
    <location>
        <begin position="218"/>
        <end position="239"/>
    </location>
</feature>
<protein>
    <submittedName>
        <fullName evidence="3">Phosphoribosyltransferase</fullName>
    </submittedName>
</protein>
<dbReference type="Proteomes" id="UP000308121">
    <property type="component" value="Unassembled WGS sequence"/>
</dbReference>
<dbReference type="Pfam" id="PF00156">
    <property type="entry name" value="Pribosyltran"/>
    <property type="match status" value="1"/>
</dbReference>
<feature type="compositionally biased region" description="Basic and acidic residues" evidence="1">
    <location>
        <begin position="228"/>
        <end position="239"/>
    </location>
</feature>
<dbReference type="AlphaFoldDB" id="A0A7Z8K332"/>
<dbReference type="GO" id="GO:0016757">
    <property type="term" value="F:glycosyltransferase activity"/>
    <property type="evidence" value="ECO:0007669"/>
    <property type="project" value="UniProtKB-KW"/>
</dbReference>
<evidence type="ECO:0000313" key="4">
    <source>
        <dbReference type="Proteomes" id="UP000308121"/>
    </source>
</evidence>